<protein>
    <recommendedName>
        <fullName evidence="3">Lipoprotein</fullName>
    </recommendedName>
</protein>
<feature type="signal peptide" evidence="1">
    <location>
        <begin position="1"/>
        <end position="23"/>
    </location>
</feature>
<name>A0A6N3BQF0_9FIRM</name>
<dbReference type="PROSITE" id="PS51257">
    <property type="entry name" value="PROKAR_LIPOPROTEIN"/>
    <property type="match status" value="1"/>
</dbReference>
<proteinExistence type="predicted"/>
<feature type="chain" id="PRO_5039107662" description="Lipoprotein" evidence="1">
    <location>
        <begin position="24"/>
        <end position="244"/>
    </location>
</feature>
<organism evidence="2">
    <name type="scientific">Intestinibacter bartlettii</name>
    <dbReference type="NCBI Taxonomy" id="261299"/>
    <lineage>
        <taxon>Bacteria</taxon>
        <taxon>Bacillati</taxon>
        <taxon>Bacillota</taxon>
        <taxon>Clostridia</taxon>
        <taxon>Peptostreptococcales</taxon>
        <taxon>Peptostreptococcaceae</taxon>
        <taxon>Intestinibacter</taxon>
    </lineage>
</organism>
<dbReference type="RefSeq" id="WP_156530813.1">
    <property type="nucleotide sequence ID" value="NZ_CACRUE010000024.1"/>
</dbReference>
<keyword evidence="1" id="KW-0732">Signal</keyword>
<evidence type="ECO:0000313" key="2">
    <source>
        <dbReference type="EMBL" id="VYU04838.1"/>
    </source>
</evidence>
<dbReference type="EMBL" id="CACRUE010000024">
    <property type="protein sequence ID" value="VYU04838.1"/>
    <property type="molecule type" value="Genomic_DNA"/>
</dbReference>
<evidence type="ECO:0008006" key="3">
    <source>
        <dbReference type="Google" id="ProtNLM"/>
    </source>
</evidence>
<evidence type="ECO:0000256" key="1">
    <source>
        <dbReference type="SAM" id="SignalP"/>
    </source>
</evidence>
<sequence>MKCIKKLILMMIPIIFLVGCSTSGMNDKNVSKEAIERNTMTKVQNDVNVIMDKSYDYVLQNMGSPYSTIYSLKIDNINDFKDVNKIKGAQVDDVKVLSTGLLYPKYTSDYKLDGSAIYIGLKNEKVNQVETCDFKNFDVSQLMDEKSNISISSYTNYDNLNMDNIDRDKLNNYIGKEKSSLSDIIKHKKCKYSIYMDLDDPINIDIYDVKDSDFLMIAYKDDIIIDIGEQDCTNILSSIQENID</sequence>
<gene>
    <name evidence="2" type="ORF">IBLFYP30_01610</name>
</gene>
<accession>A0A6N3BQF0</accession>
<reference evidence="2" key="1">
    <citation type="submission" date="2019-11" db="EMBL/GenBank/DDBJ databases">
        <authorList>
            <person name="Feng L."/>
        </authorList>
    </citation>
    <scope>NUCLEOTIDE SEQUENCE</scope>
    <source>
        <strain evidence="2">IbartlettiiLFYP30</strain>
    </source>
</reference>
<dbReference type="AlphaFoldDB" id="A0A6N3BQF0"/>